<reference evidence="1 2" key="1">
    <citation type="submission" date="2020-05" db="EMBL/GenBank/DDBJ databases">
        <title>Actinomadura verrucosospora NRRL-B18236 (PFL_A860) Genome sequencing and assembly.</title>
        <authorList>
            <person name="Samborskyy M."/>
        </authorList>
    </citation>
    <scope>NUCLEOTIDE SEQUENCE [LARGE SCALE GENOMIC DNA]</scope>
    <source>
        <strain evidence="1 2">NRRL:B18236</strain>
    </source>
</reference>
<evidence type="ECO:0000313" key="2">
    <source>
        <dbReference type="Proteomes" id="UP000501240"/>
    </source>
</evidence>
<dbReference type="EMBL" id="CP053892">
    <property type="protein sequence ID" value="QKG24334.1"/>
    <property type="molecule type" value="Genomic_DNA"/>
</dbReference>
<sequence length="26" mass="2847">MPPHPRTAHRRTAVGFGDEIAVFAGR</sequence>
<dbReference type="Proteomes" id="UP000501240">
    <property type="component" value="Chromosome"/>
</dbReference>
<name>A0A7D3VYR1_ACTVE</name>
<accession>A0A7D3VYR1</accession>
<organism evidence="1 2">
    <name type="scientific">Actinomadura verrucosospora</name>
    <dbReference type="NCBI Taxonomy" id="46165"/>
    <lineage>
        <taxon>Bacteria</taxon>
        <taxon>Bacillati</taxon>
        <taxon>Actinomycetota</taxon>
        <taxon>Actinomycetes</taxon>
        <taxon>Streptosporangiales</taxon>
        <taxon>Thermomonosporaceae</taxon>
        <taxon>Actinomadura</taxon>
    </lineage>
</organism>
<proteinExistence type="predicted"/>
<gene>
    <name evidence="1" type="ORF">ACTIVE_5977</name>
</gene>
<evidence type="ECO:0000313" key="1">
    <source>
        <dbReference type="EMBL" id="QKG24334.1"/>
    </source>
</evidence>
<protein>
    <submittedName>
        <fullName evidence="1">Uncharacterized protein</fullName>
    </submittedName>
</protein>
<dbReference type="AlphaFoldDB" id="A0A7D3VYR1"/>
<keyword evidence="2" id="KW-1185">Reference proteome</keyword>